<dbReference type="InterPro" id="IPR058163">
    <property type="entry name" value="LysR-type_TF_proteobact-type"/>
</dbReference>
<dbReference type="InterPro" id="IPR036388">
    <property type="entry name" value="WH-like_DNA-bd_sf"/>
</dbReference>
<dbReference type="OrthoDB" id="9178397at2"/>
<sequence length="317" mass="35369">MGIPRRLLPPTAMLLAFEAAARTGNFTQAAQELNYTQSAISRQIRSLEERLGTELFVRGRQRVILTRAGVSYARSISDALRHISEASLSVQANPHALSLRLAMLPSFGSRWLIPKIHMFLGQNPDVSLNFSARAVPFDFESEPFDCAIHYGPLTWTGTESVRLMGESVVPVAGAKLLARYRFERPEDLLKAPLLVLSSRVGSWQRWFERNGVAYDQEEGLMFDQFDALVAAAEVGLGIALVPRFLFAAEIDSGALVPVIDTDTPSEHAYHLVWPQDRRDNSTMKLFRDWLCQQSRLFAGAEPATVCRPRLAEPLLVC</sequence>
<dbReference type="InterPro" id="IPR000847">
    <property type="entry name" value="LysR_HTH_N"/>
</dbReference>
<comment type="similarity">
    <text evidence="1">Belongs to the LysR transcriptional regulatory family.</text>
</comment>
<dbReference type="RefSeq" id="WP_094814040.1">
    <property type="nucleotide sequence ID" value="NZ_NEVU01000003.1"/>
</dbReference>
<evidence type="ECO:0000256" key="4">
    <source>
        <dbReference type="ARBA" id="ARBA00023163"/>
    </source>
</evidence>
<dbReference type="SUPFAM" id="SSF53850">
    <property type="entry name" value="Periplasmic binding protein-like II"/>
    <property type="match status" value="1"/>
</dbReference>
<organism evidence="6 7">
    <name type="scientific">Bordetella genomosp. 12</name>
    <dbReference type="NCBI Taxonomy" id="463035"/>
    <lineage>
        <taxon>Bacteria</taxon>
        <taxon>Pseudomonadati</taxon>
        <taxon>Pseudomonadota</taxon>
        <taxon>Betaproteobacteria</taxon>
        <taxon>Burkholderiales</taxon>
        <taxon>Alcaligenaceae</taxon>
        <taxon>Bordetella</taxon>
    </lineage>
</organism>
<keyword evidence="2" id="KW-0805">Transcription regulation</keyword>
<dbReference type="GO" id="GO:0043565">
    <property type="term" value="F:sequence-specific DNA binding"/>
    <property type="evidence" value="ECO:0007669"/>
    <property type="project" value="TreeGrafter"/>
</dbReference>
<dbReference type="GO" id="GO:0006351">
    <property type="term" value="P:DNA-templated transcription"/>
    <property type="evidence" value="ECO:0007669"/>
    <property type="project" value="TreeGrafter"/>
</dbReference>
<dbReference type="Pfam" id="PF03466">
    <property type="entry name" value="LysR_substrate"/>
    <property type="match status" value="1"/>
</dbReference>
<dbReference type="FunFam" id="1.10.10.10:FF:000001">
    <property type="entry name" value="LysR family transcriptional regulator"/>
    <property type="match status" value="1"/>
</dbReference>
<dbReference type="Proteomes" id="UP000216429">
    <property type="component" value="Unassembled WGS sequence"/>
</dbReference>
<evidence type="ECO:0000256" key="3">
    <source>
        <dbReference type="ARBA" id="ARBA00023125"/>
    </source>
</evidence>
<evidence type="ECO:0000313" key="6">
    <source>
        <dbReference type="EMBL" id="OZI70884.1"/>
    </source>
</evidence>
<dbReference type="PANTHER" id="PTHR30537:SF26">
    <property type="entry name" value="GLYCINE CLEAVAGE SYSTEM TRANSCRIPTIONAL ACTIVATOR"/>
    <property type="match status" value="1"/>
</dbReference>
<keyword evidence="7" id="KW-1185">Reference proteome</keyword>
<dbReference type="AlphaFoldDB" id="A0A261V9P1"/>
<keyword evidence="3" id="KW-0238">DNA-binding</keyword>
<evidence type="ECO:0000259" key="5">
    <source>
        <dbReference type="PROSITE" id="PS50931"/>
    </source>
</evidence>
<dbReference type="PANTHER" id="PTHR30537">
    <property type="entry name" value="HTH-TYPE TRANSCRIPTIONAL REGULATOR"/>
    <property type="match status" value="1"/>
</dbReference>
<dbReference type="EMBL" id="NEVU01000003">
    <property type="protein sequence ID" value="OZI70884.1"/>
    <property type="molecule type" value="Genomic_DNA"/>
</dbReference>
<dbReference type="PRINTS" id="PR00039">
    <property type="entry name" value="HTHLYSR"/>
</dbReference>
<dbReference type="Gene3D" id="3.40.190.10">
    <property type="entry name" value="Periplasmic binding protein-like II"/>
    <property type="match status" value="2"/>
</dbReference>
<dbReference type="Gene3D" id="1.10.10.10">
    <property type="entry name" value="Winged helix-like DNA-binding domain superfamily/Winged helix DNA-binding domain"/>
    <property type="match status" value="1"/>
</dbReference>
<dbReference type="InterPro" id="IPR036390">
    <property type="entry name" value="WH_DNA-bd_sf"/>
</dbReference>
<dbReference type="InterPro" id="IPR005119">
    <property type="entry name" value="LysR_subst-bd"/>
</dbReference>
<gene>
    <name evidence="6" type="ORF">CAL22_13360</name>
</gene>
<evidence type="ECO:0000256" key="2">
    <source>
        <dbReference type="ARBA" id="ARBA00023015"/>
    </source>
</evidence>
<proteinExistence type="inferred from homology"/>
<reference evidence="7" key="1">
    <citation type="submission" date="2017-05" db="EMBL/GenBank/DDBJ databases">
        <title>Complete and WGS of Bordetella genogroups.</title>
        <authorList>
            <person name="Spilker T."/>
            <person name="Lipuma J."/>
        </authorList>
    </citation>
    <scope>NUCLEOTIDE SEQUENCE [LARGE SCALE GENOMIC DNA]</scope>
    <source>
        <strain evidence="7">AU6712</strain>
    </source>
</reference>
<name>A0A261V9P1_9BORD</name>
<dbReference type="Pfam" id="PF00126">
    <property type="entry name" value="HTH_1"/>
    <property type="match status" value="1"/>
</dbReference>
<dbReference type="GO" id="GO:0003700">
    <property type="term" value="F:DNA-binding transcription factor activity"/>
    <property type="evidence" value="ECO:0007669"/>
    <property type="project" value="InterPro"/>
</dbReference>
<keyword evidence="4" id="KW-0804">Transcription</keyword>
<accession>A0A261V9P1</accession>
<comment type="caution">
    <text evidence="6">The sequence shown here is derived from an EMBL/GenBank/DDBJ whole genome shotgun (WGS) entry which is preliminary data.</text>
</comment>
<protein>
    <recommendedName>
        <fullName evidence="5">HTH lysR-type domain-containing protein</fullName>
    </recommendedName>
</protein>
<dbReference type="SUPFAM" id="SSF46785">
    <property type="entry name" value="Winged helix' DNA-binding domain"/>
    <property type="match status" value="1"/>
</dbReference>
<evidence type="ECO:0000313" key="7">
    <source>
        <dbReference type="Proteomes" id="UP000216429"/>
    </source>
</evidence>
<feature type="domain" description="HTH lysR-type" evidence="5">
    <location>
        <begin position="9"/>
        <end position="66"/>
    </location>
</feature>
<evidence type="ECO:0000256" key="1">
    <source>
        <dbReference type="ARBA" id="ARBA00009437"/>
    </source>
</evidence>
<dbReference type="PROSITE" id="PS50931">
    <property type="entry name" value="HTH_LYSR"/>
    <property type="match status" value="1"/>
</dbReference>